<evidence type="ECO:0000313" key="2">
    <source>
        <dbReference type="EMBL" id="KAJ4962279.1"/>
    </source>
</evidence>
<dbReference type="AlphaFoldDB" id="A0A9Q0HAL4"/>
<organism evidence="2 3">
    <name type="scientific">Protea cynaroides</name>
    <dbReference type="NCBI Taxonomy" id="273540"/>
    <lineage>
        <taxon>Eukaryota</taxon>
        <taxon>Viridiplantae</taxon>
        <taxon>Streptophyta</taxon>
        <taxon>Embryophyta</taxon>
        <taxon>Tracheophyta</taxon>
        <taxon>Spermatophyta</taxon>
        <taxon>Magnoliopsida</taxon>
        <taxon>Proteales</taxon>
        <taxon>Proteaceae</taxon>
        <taxon>Protea</taxon>
    </lineage>
</organism>
<sequence length="135" mass="15069">MESSLLDQSPNFNSYSCDMLAEIAAKGINDEPQQQEQNEDVVHEDDDDEDDNEDDFEFAVVGNDSNLSPIPTDKIFDNGHIGRFSPFSTVLCSSPMAQSPIPNQTITLRVLLPPKINSKASRMKFLVSQTEIYNI</sequence>
<dbReference type="EMBL" id="JAMYWD010000008">
    <property type="protein sequence ID" value="KAJ4962279.1"/>
    <property type="molecule type" value="Genomic_DNA"/>
</dbReference>
<keyword evidence="3" id="KW-1185">Reference proteome</keyword>
<feature type="compositionally biased region" description="Acidic residues" evidence="1">
    <location>
        <begin position="37"/>
        <end position="54"/>
    </location>
</feature>
<accession>A0A9Q0HAL4</accession>
<proteinExistence type="predicted"/>
<comment type="caution">
    <text evidence="2">The sequence shown here is derived from an EMBL/GenBank/DDBJ whole genome shotgun (WGS) entry which is preliminary data.</text>
</comment>
<reference evidence="2" key="1">
    <citation type="journal article" date="2023" name="Plant J.">
        <title>The genome of the king protea, Protea cynaroides.</title>
        <authorList>
            <person name="Chang J."/>
            <person name="Duong T.A."/>
            <person name="Schoeman C."/>
            <person name="Ma X."/>
            <person name="Roodt D."/>
            <person name="Barker N."/>
            <person name="Li Z."/>
            <person name="Van de Peer Y."/>
            <person name="Mizrachi E."/>
        </authorList>
    </citation>
    <scope>NUCLEOTIDE SEQUENCE</scope>
    <source>
        <tissue evidence="2">Young leaves</tissue>
    </source>
</reference>
<protein>
    <submittedName>
        <fullName evidence="2">Uncharacterized protein</fullName>
    </submittedName>
</protein>
<evidence type="ECO:0000256" key="1">
    <source>
        <dbReference type="SAM" id="MobiDB-lite"/>
    </source>
</evidence>
<gene>
    <name evidence="2" type="ORF">NE237_022218</name>
</gene>
<evidence type="ECO:0000313" key="3">
    <source>
        <dbReference type="Proteomes" id="UP001141806"/>
    </source>
</evidence>
<dbReference type="Proteomes" id="UP001141806">
    <property type="component" value="Unassembled WGS sequence"/>
</dbReference>
<name>A0A9Q0HAL4_9MAGN</name>
<feature type="region of interest" description="Disordered" evidence="1">
    <location>
        <begin position="23"/>
        <end position="54"/>
    </location>
</feature>